<dbReference type="VEuPathDB" id="FungiDB:RO3G_05891"/>
<protein>
    <recommendedName>
        <fullName evidence="7">PNPLA domain-containing protein</fullName>
    </recommendedName>
</protein>
<dbReference type="CDD" id="cd07232">
    <property type="entry name" value="Pat_PLPL"/>
    <property type="match status" value="1"/>
</dbReference>
<keyword evidence="3 5" id="KW-0442">Lipid degradation</keyword>
<dbReference type="GO" id="GO:0016042">
    <property type="term" value="P:lipid catabolic process"/>
    <property type="evidence" value="ECO:0007669"/>
    <property type="project" value="UniProtKB-UniRule"/>
</dbReference>
<evidence type="ECO:0000256" key="5">
    <source>
        <dbReference type="PROSITE-ProRule" id="PRU01161"/>
    </source>
</evidence>
<dbReference type="PANTHER" id="PTHR14226">
    <property type="entry name" value="NEUROPATHY TARGET ESTERASE/SWISS CHEESE D.MELANOGASTER"/>
    <property type="match status" value="1"/>
</dbReference>
<keyword evidence="6" id="KW-0472">Membrane</keyword>
<dbReference type="EMBL" id="CH476735">
    <property type="protein sequence ID" value="EIE81186.1"/>
    <property type="molecule type" value="Genomic_DNA"/>
</dbReference>
<reference evidence="8 9" key="1">
    <citation type="journal article" date="2009" name="PLoS Genet.">
        <title>Genomic analysis of the basal lineage fungus Rhizopus oryzae reveals a whole-genome duplication.</title>
        <authorList>
            <person name="Ma L.-J."/>
            <person name="Ibrahim A.S."/>
            <person name="Skory C."/>
            <person name="Grabherr M.G."/>
            <person name="Burger G."/>
            <person name="Butler M."/>
            <person name="Elias M."/>
            <person name="Idnurm A."/>
            <person name="Lang B.F."/>
            <person name="Sone T."/>
            <person name="Abe A."/>
            <person name="Calvo S.E."/>
            <person name="Corrochano L.M."/>
            <person name="Engels R."/>
            <person name="Fu J."/>
            <person name="Hansberg W."/>
            <person name="Kim J.-M."/>
            <person name="Kodira C.D."/>
            <person name="Koehrsen M.J."/>
            <person name="Liu B."/>
            <person name="Miranda-Saavedra D."/>
            <person name="O'Leary S."/>
            <person name="Ortiz-Castellanos L."/>
            <person name="Poulter R."/>
            <person name="Rodriguez-Romero J."/>
            <person name="Ruiz-Herrera J."/>
            <person name="Shen Y.-Q."/>
            <person name="Zeng Q."/>
            <person name="Galagan J."/>
            <person name="Birren B.W."/>
            <person name="Cuomo C.A."/>
            <person name="Wickes B.L."/>
        </authorList>
    </citation>
    <scope>NUCLEOTIDE SEQUENCE [LARGE SCALE GENOMIC DNA]</scope>
    <source>
        <strain evidence="9">RA 99-880 / ATCC MYA-4621 / FGSC 9543 / NRRL 43880</strain>
    </source>
</reference>
<dbReference type="InterPro" id="IPR021771">
    <property type="entry name" value="Triacylglycerol_lipase_N"/>
</dbReference>
<dbReference type="STRING" id="246409.I1BYA6"/>
<keyword evidence="6" id="KW-1133">Transmembrane helix</keyword>
<dbReference type="Gene3D" id="3.40.1090.10">
    <property type="entry name" value="Cytosolic phospholipase A2 catalytic domain"/>
    <property type="match status" value="2"/>
</dbReference>
<accession>I1BYA6</accession>
<dbReference type="InterPro" id="IPR002641">
    <property type="entry name" value="PNPLA_dom"/>
</dbReference>
<dbReference type="PANTHER" id="PTHR14226:SF66">
    <property type="entry name" value="TRIACYLGLYCEROL LIPASE PTL2"/>
    <property type="match status" value="1"/>
</dbReference>
<evidence type="ECO:0000259" key="7">
    <source>
        <dbReference type="PROSITE" id="PS51635"/>
    </source>
</evidence>
<evidence type="ECO:0000256" key="4">
    <source>
        <dbReference type="ARBA" id="ARBA00023098"/>
    </source>
</evidence>
<dbReference type="AlphaFoldDB" id="I1BYA6"/>
<dbReference type="InterPro" id="IPR050301">
    <property type="entry name" value="NTE"/>
</dbReference>
<sequence length="644" mass="73185">MAQNSEKAIKKTTNKIIKTADDSGTKSLDDHKIPKQQNYVNETHVSDFLKALAYDPTSEHISAWTDALPAVRQSTSKKSKKRLIQEEAAKPNGLSYSLLQYPLMFIIGTIILIELMAYISLRQIVRIWENVFSWLLQKVVEHLKIYRKGETEEDAMKMMDVLYVCLKQNFAGIENVQLYSHTYLGTKVLIEEYVEEVTRSIEALVKNPHIPLQEKSLAFKLYSKNYGRSAFCLSGGAGFGYYHLGVIRALLDRGLLPSIITGTSAGSLMGAIVCTRSNEELDEILNPQLAERIRICSESWSTMLLRFFNKGALFDPQRWCREAMWFCNGSLTFKEAYEKTGRIFNVSVIPYDPHSPPKLLNYMTAPDCVIWSAVLASAAIPGILPPVVLMQKKPRSEHLIPYNYGHKFKDGSLRTDIPTLALNTQFNVNYTIVSQVNPHVHLFFYANQGSPGRPVTHRQGTGWRGGFLASTIEQLLKLDLTKWMKVIRHLKLLPTIHDQDWSSVFLQKFDGNVTILPKTGLADWFYTIADPDQSRLKKLMNIGQLRTWPTVSMISNRMRIETAIELCRKTLRKHEGQMSDAGSEDESTFLNRRSSMQDGERRQFMAQFNDTEALNKGDVQGVVGGEIGEKEWLDHSVLEDSEEE</sequence>
<feature type="transmembrane region" description="Helical" evidence="6">
    <location>
        <begin position="369"/>
        <end position="389"/>
    </location>
</feature>
<dbReference type="InParanoid" id="I1BYA6"/>
<evidence type="ECO:0000256" key="3">
    <source>
        <dbReference type="ARBA" id="ARBA00022963"/>
    </source>
</evidence>
<evidence type="ECO:0000313" key="9">
    <source>
        <dbReference type="Proteomes" id="UP000009138"/>
    </source>
</evidence>
<dbReference type="Proteomes" id="UP000009138">
    <property type="component" value="Unassembled WGS sequence"/>
</dbReference>
<evidence type="ECO:0000256" key="6">
    <source>
        <dbReference type="SAM" id="Phobius"/>
    </source>
</evidence>
<dbReference type="PROSITE" id="PS51635">
    <property type="entry name" value="PNPLA"/>
    <property type="match status" value="1"/>
</dbReference>
<feature type="domain" description="PNPLA" evidence="7">
    <location>
        <begin position="231"/>
        <end position="423"/>
    </location>
</feature>
<feature type="short sequence motif" description="GXSXG" evidence="5">
    <location>
        <begin position="262"/>
        <end position="266"/>
    </location>
</feature>
<evidence type="ECO:0000256" key="1">
    <source>
        <dbReference type="ARBA" id="ARBA00006104"/>
    </source>
</evidence>
<feature type="active site" description="Nucleophile" evidence="5">
    <location>
        <position position="264"/>
    </location>
</feature>
<comment type="similarity">
    <text evidence="1">Belongs to the PLPL family.</text>
</comment>
<keyword evidence="6" id="KW-0812">Transmembrane</keyword>
<dbReference type="RefSeq" id="XP_067516582.1">
    <property type="nucleotide sequence ID" value="XM_067660481.1"/>
</dbReference>
<dbReference type="eggNOG" id="KOG2214">
    <property type="taxonomic scope" value="Eukaryota"/>
</dbReference>
<dbReference type="SUPFAM" id="SSF52151">
    <property type="entry name" value="FabD/lysophospholipase-like"/>
    <property type="match status" value="1"/>
</dbReference>
<dbReference type="GeneID" id="93612862"/>
<feature type="active site" description="Proton acceptor" evidence="5">
    <location>
        <position position="410"/>
    </location>
</feature>
<dbReference type="GO" id="GO:0006641">
    <property type="term" value="P:triglyceride metabolic process"/>
    <property type="evidence" value="ECO:0007669"/>
    <property type="project" value="UniProtKB-ARBA"/>
</dbReference>
<keyword evidence="4 5" id="KW-0443">Lipid metabolism</keyword>
<comment type="caution">
    <text evidence="5">Lacks conserved residue(s) required for the propagation of feature annotation.</text>
</comment>
<keyword evidence="2 5" id="KW-0378">Hydrolase</keyword>
<keyword evidence="9" id="KW-1185">Reference proteome</keyword>
<gene>
    <name evidence="8" type="ORF">RO3G_05891</name>
</gene>
<organism evidence="8 9">
    <name type="scientific">Rhizopus delemar (strain RA 99-880 / ATCC MYA-4621 / FGSC 9543 / NRRL 43880)</name>
    <name type="common">Mucormycosis agent</name>
    <name type="synonym">Rhizopus arrhizus var. delemar</name>
    <dbReference type="NCBI Taxonomy" id="246409"/>
    <lineage>
        <taxon>Eukaryota</taxon>
        <taxon>Fungi</taxon>
        <taxon>Fungi incertae sedis</taxon>
        <taxon>Mucoromycota</taxon>
        <taxon>Mucoromycotina</taxon>
        <taxon>Mucoromycetes</taxon>
        <taxon>Mucorales</taxon>
        <taxon>Mucorineae</taxon>
        <taxon>Rhizopodaceae</taxon>
        <taxon>Rhizopus</taxon>
    </lineage>
</organism>
<dbReference type="Pfam" id="PF01734">
    <property type="entry name" value="Patatin"/>
    <property type="match status" value="1"/>
</dbReference>
<dbReference type="OrthoDB" id="15478at2759"/>
<dbReference type="OMA" id="PRTRFMD"/>
<evidence type="ECO:0000313" key="8">
    <source>
        <dbReference type="EMBL" id="EIE81186.1"/>
    </source>
</evidence>
<dbReference type="GO" id="GO:0004806">
    <property type="term" value="F:triacylglycerol lipase activity"/>
    <property type="evidence" value="ECO:0007669"/>
    <property type="project" value="InterPro"/>
</dbReference>
<feature type="transmembrane region" description="Helical" evidence="6">
    <location>
        <begin position="101"/>
        <end position="121"/>
    </location>
</feature>
<evidence type="ECO:0000256" key="2">
    <source>
        <dbReference type="ARBA" id="ARBA00022801"/>
    </source>
</evidence>
<dbReference type="Pfam" id="PF11815">
    <property type="entry name" value="DUF3336"/>
    <property type="match status" value="1"/>
</dbReference>
<name>I1BYA6_RHIO9</name>
<proteinExistence type="inferred from homology"/>
<dbReference type="InterPro" id="IPR016035">
    <property type="entry name" value="Acyl_Trfase/lysoPLipase"/>
</dbReference>